<evidence type="ECO:0000256" key="5">
    <source>
        <dbReference type="ARBA" id="ARBA00022827"/>
    </source>
</evidence>
<dbReference type="PROSITE" id="PS00073">
    <property type="entry name" value="ACYL_COA_DH_2"/>
    <property type="match status" value="1"/>
</dbReference>
<dbReference type="InterPro" id="IPR009100">
    <property type="entry name" value="AcylCoA_DH/oxidase_NM_dom_sf"/>
</dbReference>
<dbReference type="Gene3D" id="1.10.540.10">
    <property type="entry name" value="Acyl-CoA dehydrogenase/oxidase, N-terminal domain"/>
    <property type="match status" value="1"/>
</dbReference>
<dbReference type="FunFam" id="2.40.110.10:FF:000002">
    <property type="entry name" value="Acyl-CoA dehydrogenase fadE12"/>
    <property type="match status" value="1"/>
</dbReference>
<feature type="domain" description="Acyl-CoA oxidase/dehydrogenase middle" evidence="9">
    <location>
        <begin position="124"/>
        <end position="219"/>
    </location>
</feature>
<keyword evidence="4 7" id="KW-0285">Flavoprotein</keyword>
<dbReference type="PANTHER" id="PTHR43884:SF12">
    <property type="entry name" value="ISOVALERYL-COA DEHYDROGENASE, MITOCHONDRIAL-RELATED"/>
    <property type="match status" value="1"/>
</dbReference>
<evidence type="ECO:0000256" key="7">
    <source>
        <dbReference type="RuleBase" id="RU362125"/>
    </source>
</evidence>
<dbReference type="InterPro" id="IPR037069">
    <property type="entry name" value="AcylCoA_DH/ox_N_sf"/>
</dbReference>
<evidence type="ECO:0000256" key="6">
    <source>
        <dbReference type="ARBA" id="ARBA00023002"/>
    </source>
</evidence>
<gene>
    <name evidence="11" type="primary">bcd_2</name>
    <name evidence="11" type="ORF">GMST_40580</name>
</gene>
<evidence type="ECO:0000256" key="2">
    <source>
        <dbReference type="ARBA" id="ARBA00009347"/>
    </source>
</evidence>
<dbReference type="Pfam" id="PF02771">
    <property type="entry name" value="Acyl-CoA_dh_N"/>
    <property type="match status" value="1"/>
</dbReference>
<dbReference type="EMBL" id="BLXX01000019">
    <property type="protein sequence ID" value="GFO61733.1"/>
    <property type="molecule type" value="Genomic_DNA"/>
</dbReference>
<keyword evidence="12" id="KW-1185">Reference proteome</keyword>
<evidence type="ECO:0000256" key="4">
    <source>
        <dbReference type="ARBA" id="ARBA00022630"/>
    </source>
</evidence>
<evidence type="ECO:0000256" key="1">
    <source>
        <dbReference type="ARBA" id="ARBA00001974"/>
    </source>
</evidence>
<evidence type="ECO:0000259" key="10">
    <source>
        <dbReference type="Pfam" id="PF02771"/>
    </source>
</evidence>
<evidence type="ECO:0000313" key="11">
    <source>
        <dbReference type="EMBL" id="GFO61733.1"/>
    </source>
</evidence>
<feature type="domain" description="Acyl-CoA dehydrogenase/oxidase C-terminal" evidence="8">
    <location>
        <begin position="231"/>
        <end position="379"/>
    </location>
</feature>
<dbReference type="SUPFAM" id="SSF47203">
    <property type="entry name" value="Acyl-CoA dehydrogenase C-terminal domain-like"/>
    <property type="match status" value="1"/>
</dbReference>
<dbReference type="Gene3D" id="1.20.140.10">
    <property type="entry name" value="Butyryl-CoA Dehydrogenase, subunit A, domain 3"/>
    <property type="match status" value="1"/>
</dbReference>
<dbReference type="InterPro" id="IPR013786">
    <property type="entry name" value="AcylCoA_DH/ox_N"/>
</dbReference>
<dbReference type="InterPro" id="IPR009075">
    <property type="entry name" value="AcylCo_DH/oxidase_C"/>
</dbReference>
<feature type="domain" description="Acyl-CoA dehydrogenase/oxidase N-terminal" evidence="10">
    <location>
        <begin position="6"/>
        <end position="118"/>
    </location>
</feature>
<evidence type="ECO:0000256" key="3">
    <source>
        <dbReference type="ARBA" id="ARBA00011881"/>
    </source>
</evidence>
<comment type="caution">
    <text evidence="11">The sequence shown here is derived from an EMBL/GenBank/DDBJ whole genome shotgun (WGS) entry which is preliminary data.</text>
</comment>
<name>A0A6V8MPU9_9BACT</name>
<comment type="subunit">
    <text evidence="3">Homotetramer.</text>
</comment>
<dbReference type="InterPro" id="IPR006091">
    <property type="entry name" value="Acyl-CoA_Oxase/DH_mid-dom"/>
</dbReference>
<dbReference type="AlphaFoldDB" id="A0A6V8MPU9"/>
<organism evidence="11 12">
    <name type="scientific">Geomonas silvestris</name>
    <dbReference type="NCBI Taxonomy" id="2740184"/>
    <lineage>
        <taxon>Bacteria</taxon>
        <taxon>Pseudomonadati</taxon>
        <taxon>Thermodesulfobacteriota</taxon>
        <taxon>Desulfuromonadia</taxon>
        <taxon>Geobacterales</taxon>
        <taxon>Geobacteraceae</taxon>
        <taxon>Geomonas</taxon>
    </lineage>
</organism>
<proteinExistence type="inferred from homology"/>
<protein>
    <submittedName>
        <fullName evidence="11">Butyryl-CoA dehydrogenase</fullName>
    </submittedName>
</protein>
<evidence type="ECO:0000259" key="9">
    <source>
        <dbReference type="Pfam" id="PF02770"/>
    </source>
</evidence>
<dbReference type="InterPro" id="IPR036250">
    <property type="entry name" value="AcylCo_DH-like_C"/>
</dbReference>
<dbReference type="InterPro" id="IPR006089">
    <property type="entry name" value="Acyl-CoA_DH_CS"/>
</dbReference>
<dbReference type="RefSeq" id="WP_183356520.1">
    <property type="nucleotide sequence ID" value="NZ_BLXX01000019.1"/>
</dbReference>
<dbReference type="FunFam" id="1.20.140.10:FF:000001">
    <property type="entry name" value="Acyl-CoA dehydrogenase"/>
    <property type="match status" value="1"/>
</dbReference>
<dbReference type="GO" id="GO:0050660">
    <property type="term" value="F:flavin adenine dinucleotide binding"/>
    <property type="evidence" value="ECO:0007669"/>
    <property type="project" value="InterPro"/>
</dbReference>
<keyword evidence="5 7" id="KW-0274">FAD</keyword>
<dbReference type="PANTHER" id="PTHR43884">
    <property type="entry name" value="ACYL-COA DEHYDROGENASE"/>
    <property type="match status" value="1"/>
</dbReference>
<dbReference type="GO" id="GO:0003995">
    <property type="term" value="F:acyl-CoA dehydrogenase activity"/>
    <property type="evidence" value="ECO:0007669"/>
    <property type="project" value="InterPro"/>
</dbReference>
<evidence type="ECO:0000259" key="8">
    <source>
        <dbReference type="Pfam" id="PF00441"/>
    </source>
</evidence>
<reference evidence="12" key="1">
    <citation type="submission" date="2020-06" db="EMBL/GenBank/DDBJ databases">
        <title>Draft genomic sequence of Geomonas sp. Red330.</title>
        <authorList>
            <person name="Itoh H."/>
            <person name="Zhenxing X."/>
            <person name="Ushijima N."/>
            <person name="Masuda Y."/>
            <person name="Shiratori Y."/>
            <person name="Senoo K."/>
        </authorList>
    </citation>
    <scope>NUCLEOTIDE SEQUENCE [LARGE SCALE GENOMIC DNA]</scope>
    <source>
        <strain evidence="12">Red330</strain>
    </source>
</reference>
<dbReference type="Proteomes" id="UP000556026">
    <property type="component" value="Unassembled WGS sequence"/>
</dbReference>
<dbReference type="Pfam" id="PF02770">
    <property type="entry name" value="Acyl-CoA_dh_M"/>
    <property type="match status" value="1"/>
</dbReference>
<evidence type="ECO:0000313" key="12">
    <source>
        <dbReference type="Proteomes" id="UP000556026"/>
    </source>
</evidence>
<sequence>MDFSFTDTQVLQRESIVEFARRELNDKVRENDQAGGFPLENWRKCADMGLLSLLTPEIYGGLGEDLVTTANSLEALSYGCEDSGLVHAIVTQLCCIVLINLYGSPAQKERYLPELSSGGMIAAQSITEPDAGSDVLSMRTRIEGDGAGWLLSGGKVFISNGPLADIIIVFARCGAGKSAFGEISCFLVEKTAAGYSMGKPLQKMGLRTLQNCEMFFDSVGVGEEMLLGKNGHGMFIFNEGIEWERALMTAAHLGTLERVLGKSISYVKTRKQFGKEIGKNQSLSNKIGTMKLNLELGKLILYKMAWLKDQGKRATLEASLGKLFVSESLKSACLDAIQIHGGYGYMQECDLERDLRDSVAATIYSGTSEMQRNIIARMLGI</sequence>
<comment type="similarity">
    <text evidence="2 7">Belongs to the acyl-CoA dehydrogenase family.</text>
</comment>
<accession>A0A6V8MPU9</accession>
<dbReference type="SUPFAM" id="SSF56645">
    <property type="entry name" value="Acyl-CoA dehydrogenase NM domain-like"/>
    <property type="match status" value="1"/>
</dbReference>
<dbReference type="InterPro" id="IPR046373">
    <property type="entry name" value="Acyl-CoA_Oxase/DH_mid-dom_sf"/>
</dbReference>
<dbReference type="Gene3D" id="2.40.110.10">
    <property type="entry name" value="Butyryl-CoA Dehydrogenase, subunit A, domain 2"/>
    <property type="match status" value="1"/>
</dbReference>
<keyword evidence="6 7" id="KW-0560">Oxidoreductase</keyword>
<comment type="cofactor">
    <cofactor evidence="1 7">
        <name>FAD</name>
        <dbReference type="ChEBI" id="CHEBI:57692"/>
    </cofactor>
</comment>
<dbReference type="Pfam" id="PF00441">
    <property type="entry name" value="Acyl-CoA_dh_1"/>
    <property type="match status" value="1"/>
</dbReference>